<name>A0A9P5Z0A6_9AGAR</name>
<feature type="region of interest" description="Disordered" evidence="1">
    <location>
        <begin position="382"/>
        <end position="423"/>
    </location>
</feature>
<evidence type="ECO:0000256" key="1">
    <source>
        <dbReference type="SAM" id="MobiDB-lite"/>
    </source>
</evidence>
<sequence length="440" mass="49721">MTSPPVYLKTSDVVPKILSPLPEPCTPDVILDQTWGKPVRSWENEKTKERGELLQSSFDGRDCTNMRPQQHGLVGTVLLAYHEHHHLVLRPDDIWIAIIAQFSFYVNAHAEDLRSHFVAHEGKKTLLVEVDHCDFEEVAERMSETIHENVVDGDLARWILPNFTTTTMHDTIVSAALMMALLKSYFVYEAMETCGIPSITLEGTKDDWTKILQRIDKLEGFGHEPSAWAALLRPILTQFVRAFDGKENIEFWKRIVDFHPICGGPFISGWISTFAVWTGSGEWIGPYLYPELEGCDSKGYALWATGRGKYPSNNVCEVISGFFHVENIPVGFCDVDLKILGSSPEKDTECMIVAGNVALDVEGVTVRPVPGWLMFVKDKDKKGPPDWGRAKKKKSKRTEKMKRKEDDKPKDEKKNSGDSIRSRKRGISLRSVLNVVFCRG</sequence>
<proteinExistence type="predicted"/>
<dbReference type="OrthoDB" id="9978173at2759"/>
<feature type="compositionally biased region" description="Basic and acidic residues" evidence="1">
    <location>
        <begin position="402"/>
        <end position="416"/>
    </location>
</feature>
<gene>
    <name evidence="2" type="ORF">BDN70DRAFT_835495</name>
</gene>
<keyword evidence="3" id="KW-1185">Reference proteome</keyword>
<comment type="caution">
    <text evidence="2">The sequence shown here is derived from an EMBL/GenBank/DDBJ whole genome shotgun (WGS) entry which is preliminary data.</text>
</comment>
<dbReference type="InterPro" id="IPR025533">
    <property type="entry name" value="DUF4419"/>
</dbReference>
<dbReference type="PANTHER" id="PTHR31252:SF11">
    <property type="entry name" value="DUF4419 DOMAIN-CONTAINING PROTEIN"/>
    <property type="match status" value="1"/>
</dbReference>
<dbReference type="EMBL" id="MU155227">
    <property type="protein sequence ID" value="KAF9478774.1"/>
    <property type="molecule type" value="Genomic_DNA"/>
</dbReference>
<feature type="compositionally biased region" description="Basic residues" evidence="1">
    <location>
        <begin position="390"/>
        <end position="401"/>
    </location>
</feature>
<dbReference type="Gene3D" id="1.20.120.1060">
    <property type="match status" value="1"/>
</dbReference>
<evidence type="ECO:0000313" key="3">
    <source>
        <dbReference type="Proteomes" id="UP000807469"/>
    </source>
</evidence>
<reference evidence="2" key="1">
    <citation type="submission" date="2020-11" db="EMBL/GenBank/DDBJ databases">
        <authorList>
            <consortium name="DOE Joint Genome Institute"/>
            <person name="Ahrendt S."/>
            <person name="Riley R."/>
            <person name="Andreopoulos W."/>
            <person name="Labutti K."/>
            <person name="Pangilinan J."/>
            <person name="Ruiz-Duenas F.J."/>
            <person name="Barrasa J.M."/>
            <person name="Sanchez-Garcia M."/>
            <person name="Camarero S."/>
            <person name="Miyauchi S."/>
            <person name="Serrano A."/>
            <person name="Linde D."/>
            <person name="Babiker R."/>
            <person name="Drula E."/>
            <person name="Ayuso-Fernandez I."/>
            <person name="Pacheco R."/>
            <person name="Padilla G."/>
            <person name="Ferreira P."/>
            <person name="Barriuso J."/>
            <person name="Kellner H."/>
            <person name="Castanera R."/>
            <person name="Alfaro M."/>
            <person name="Ramirez L."/>
            <person name="Pisabarro A.G."/>
            <person name="Kuo A."/>
            <person name="Tritt A."/>
            <person name="Lipzen A."/>
            <person name="He G."/>
            <person name="Yan M."/>
            <person name="Ng V."/>
            <person name="Cullen D."/>
            <person name="Martin F."/>
            <person name="Rosso M.-N."/>
            <person name="Henrissat B."/>
            <person name="Hibbett D."/>
            <person name="Martinez A.T."/>
            <person name="Grigoriev I.V."/>
        </authorList>
    </citation>
    <scope>NUCLEOTIDE SEQUENCE</scope>
    <source>
        <strain evidence="2">CIRM-BRFM 674</strain>
    </source>
</reference>
<accession>A0A9P5Z0A6</accession>
<dbReference type="PANTHER" id="PTHR31252">
    <property type="entry name" value="DUF4419 DOMAIN-CONTAINING PROTEIN"/>
    <property type="match status" value="1"/>
</dbReference>
<dbReference type="Proteomes" id="UP000807469">
    <property type="component" value="Unassembled WGS sequence"/>
</dbReference>
<dbReference type="Pfam" id="PF14388">
    <property type="entry name" value="DUF4419"/>
    <property type="match status" value="1"/>
</dbReference>
<evidence type="ECO:0000313" key="2">
    <source>
        <dbReference type="EMBL" id="KAF9478774.1"/>
    </source>
</evidence>
<protein>
    <submittedName>
        <fullName evidence="2">Uncharacterized protein</fullName>
    </submittedName>
</protein>
<dbReference type="AlphaFoldDB" id="A0A9P5Z0A6"/>
<organism evidence="2 3">
    <name type="scientific">Pholiota conissans</name>
    <dbReference type="NCBI Taxonomy" id="109636"/>
    <lineage>
        <taxon>Eukaryota</taxon>
        <taxon>Fungi</taxon>
        <taxon>Dikarya</taxon>
        <taxon>Basidiomycota</taxon>
        <taxon>Agaricomycotina</taxon>
        <taxon>Agaricomycetes</taxon>
        <taxon>Agaricomycetidae</taxon>
        <taxon>Agaricales</taxon>
        <taxon>Agaricineae</taxon>
        <taxon>Strophariaceae</taxon>
        <taxon>Pholiota</taxon>
    </lineage>
</organism>